<keyword evidence="6" id="KW-0411">Iron-sulfur</keyword>
<dbReference type="InterPro" id="IPR017900">
    <property type="entry name" value="4Fe4S_Fe_S_CS"/>
</dbReference>
<evidence type="ECO:0000313" key="8">
    <source>
        <dbReference type="EMBL" id="CAQ91606.1"/>
    </source>
</evidence>
<dbReference type="PANTHER" id="PTHR42859">
    <property type="entry name" value="OXIDOREDUCTASE"/>
    <property type="match status" value="1"/>
</dbReference>
<feature type="domain" description="4Fe-4S ferredoxin-type" evidence="7">
    <location>
        <begin position="128"/>
        <end position="157"/>
    </location>
</feature>
<dbReference type="PROSITE" id="PS51379">
    <property type="entry name" value="4FE4S_FER_2"/>
    <property type="match status" value="3"/>
</dbReference>
<dbReference type="HOGENOM" id="CLU_077329_1_0_6"/>
<dbReference type="Pfam" id="PF12800">
    <property type="entry name" value="Fer4_4"/>
    <property type="match status" value="1"/>
</dbReference>
<evidence type="ECO:0000256" key="3">
    <source>
        <dbReference type="ARBA" id="ARBA00022723"/>
    </source>
</evidence>
<organism evidence="8 9">
    <name type="scientific">Escherichia fergusonii (strain ATCC 35469 / DSM 13698 / CCUG 18766 / IAM 14443 / JCM 21226 / LMG 7866 / NBRC 102419 / NCTC 12128 / CDC 0568-73)</name>
    <dbReference type="NCBI Taxonomy" id="585054"/>
    <lineage>
        <taxon>Bacteria</taxon>
        <taxon>Pseudomonadati</taxon>
        <taxon>Pseudomonadota</taxon>
        <taxon>Gammaproteobacteria</taxon>
        <taxon>Enterobacterales</taxon>
        <taxon>Enterobacteriaceae</taxon>
        <taxon>Escherichia</taxon>
    </lineage>
</organism>
<keyword evidence="5" id="KW-0408">Iron</keyword>
<keyword evidence="4" id="KW-0249">Electron transport</keyword>
<evidence type="ECO:0000259" key="7">
    <source>
        <dbReference type="PROSITE" id="PS51379"/>
    </source>
</evidence>
<sequence>MGISLSGVITAQPCQCVLREVGADCDTVSAGLSAATGTKSSNQTALSWMSKSEKYYQELMSHRYVSRRGLFRAFVSAARPVTTPILPVHSLPPGALPDAQFRVQCTQCDLCINACPMGILNRHEDGYPQLVIEFASCDGCGLCIAACSTEALRPQARFDTGLRPVFKANCVNPVRSCKQCVDLCPLQACSINESGMPVIDAAICNGCGECLVQCGYDAVKLEMV</sequence>
<reference evidence="9" key="1">
    <citation type="journal article" date="2009" name="PLoS Genet.">
        <title>Organised genome dynamics in the Escherichia coli species results in highly diverse adaptive paths.</title>
        <authorList>
            <person name="Touchon M."/>
            <person name="Hoede C."/>
            <person name="Tenaillon O."/>
            <person name="Barbe V."/>
            <person name="Baeriswyl S."/>
            <person name="Bidet P."/>
            <person name="Bingen E."/>
            <person name="Bonacorsi S."/>
            <person name="Bouchier C."/>
            <person name="Bouvet O."/>
            <person name="Calteau A."/>
            <person name="Chiapello H."/>
            <person name="Clermont O."/>
            <person name="Cruveiller S."/>
            <person name="Danchin A."/>
            <person name="Diard M."/>
            <person name="Dossat C."/>
            <person name="Karoui M.E."/>
            <person name="Frapy E."/>
            <person name="Garry L."/>
            <person name="Ghigo J.M."/>
            <person name="Gilles A.M."/>
            <person name="Johnson J."/>
            <person name="Le Bouguenec C."/>
            <person name="Lescat M."/>
            <person name="Mangenot S."/>
            <person name="Martinez-Jehanne V."/>
            <person name="Matic I."/>
            <person name="Nassif X."/>
            <person name="Oztas S."/>
            <person name="Petit M.A."/>
            <person name="Pichon C."/>
            <person name="Rouy Z."/>
            <person name="Ruf C.S."/>
            <person name="Schneider D."/>
            <person name="Tourret J."/>
            <person name="Vacherie B."/>
            <person name="Vallenet D."/>
            <person name="Medigue C."/>
            <person name="Rocha E.P.C."/>
            <person name="Denamur E."/>
        </authorList>
    </citation>
    <scope>NUCLEOTIDE SEQUENCE [LARGE SCALE GENOMIC DNA]</scope>
    <source>
        <strain evidence="9">ATCC 35469 / DSM 13698 / BCRC 15582 / CCUG 18766 / IAM 14443 / JCM 21226 / LMG 7866 / NBRC 102419 / NCTC 12128 / CDC 0568-73</strain>
    </source>
</reference>
<keyword evidence="1" id="KW-0813">Transport</keyword>
<evidence type="ECO:0000256" key="6">
    <source>
        <dbReference type="ARBA" id="ARBA00023014"/>
    </source>
</evidence>
<dbReference type="GO" id="GO:0046872">
    <property type="term" value="F:metal ion binding"/>
    <property type="evidence" value="ECO:0007669"/>
    <property type="project" value="UniProtKB-KW"/>
</dbReference>
<evidence type="ECO:0000256" key="5">
    <source>
        <dbReference type="ARBA" id="ARBA00023004"/>
    </source>
</evidence>
<dbReference type="EMBL" id="CU928158">
    <property type="protein sequence ID" value="CAQ91606.1"/>
    <property type="molecule type" value="Genomic_DNA"/>
</dbReference>
<keyword evidence="9" id="KW-1185">Reference proteome</keyword>
<evidence type="ECO:0000256" key="4">
    <source>
        <dbReference type="ARBA" id="ARBA00022982"/>
    </source>
</evidence>
<keyword evidence="3" id="KW-0479">Metal-binding</keyword>
<accession>B7LLR6</accession>
<dbReference type="Proteomes" id="UP000000745">
    <property type="component" value="Chromosome"/>
</dbReference>
<feature type="domain" description="4Fe-4S ferredoxin-type" evidence="7">
    <location>
        <begin position="195"/>
        <end position="224"/>
    </location>
</feature>
<dbReference type="Gene3D" id="3.30.70.20">
    <property type="match status" value="2"/>
</dbReference>
<dbReference type="KEGG" id="efe:EFER_4185"/>
<gene>
    <name evidence="8" type="ordered locus">EFER_4185</name>
</gene>
<dbReference type="AlphaFoldDB" id="B7LLR6"/>
<name>B7LLR6_ESCF3</name>
<dbReference type="InterPro" id="IPR017896">
    <property type="entry name" value="4Fe4S_Fe-S-bd"/>
</dbReference>
<protein>
    <submittedName>
        <fullName evidence="8">Ferredoxin</fullName>
    </submittedName>
</protein>
<dbReference type="InterPro" id="IPR050294">
    <property type="entry name" value="RnfB_subfamily"/>
</dbReference>
<dbReference type="PROSITE" id="PS00198">
    <property type="entry name" value="4FE4S_FER_1"/>
    <property type="match status" value="2"/>
</dbReference>
<keyword evidence="2" id="KW-0004">4Fe-4S</keyword>
<dbReference type="GO" id="GO:0051539">
    <property type="term" value="F:4 iron, 4 sulfur cluster binding"/>
    <property type="evidence" value="ECO:0007669"/>
    <property type="project" value="UniProtKB-KW"/>
</dbReference>
<evidence type="ECO:0000256" key="1">
    <source>
        <dbReference type="ARBA" id="ARBA00022448"/>
    </source>
</evidence>
<dbReference type="PANTHER" id="PTHR42859:SF10">
    <property type="entry name" value="DIMETHYLSULFOXIDE REDUCTASE CHAIN B"/>
    <property type="match status" value="1"/>
</dbReference>
<feature type="domain" description="4Fe-4S ferredoxin-type" evidence="7">
    <location>
        <begin position="93"/>
        <end position="125"/>
    </location>
</feature>
<evidence type="ECO:0000256" key="2">
    <source>
        <dbReference type="ARBA" id="ARBA00022485"/>
    </source>
</evidence>
<evidence type="ECO:0000313" key="9">
    <source>
        <dbReference type="Proteomes" id="UP000000745"/>
    </source>
</evidence>
<proteinExistence type="predicted"/>
<dbReference type="SUPFAM" id="SSF54862">
    <property type="entry name" value="4Fe-4S ferredoxins"/>
    <property type="match status" value="1"/>
</dbReference>
<dbReference type="Pfam" id="PF12838">
    <property type="entry name" value="Fer4_7"/>
    <property type="match status" value="1"/>
</dbReference>